<organism evidence="2 3">
    <name type="scientific">Ewingella americana</name>
    <dbReference type="NCBI Taxonomy" id="41202"/>
    <lineage>
        <taxon>Bacteria</taxon>
        <taxon>Pseudomonadati</taxon>
        <taxon>Pseudomonadota</taxon>
        <taxon>Gammaproteobacteria</taxon>
        <taxon>Enterobacterales</taxon>
        <taxon>Yersiniaceae</taxon>
        <taxon>Ewingella</taxon>
    </lineage>
</organism>
<gene>
    <name evidence="2" type="ORF">EAH77_06045</name>
</gene>
<accession>A0A502GQF0</accession>
<dbReference type="AlphaFoldDB" id="A0A502GQF0"/>
<evidence type="ECO:0000256" key="1">
    <source>
        <dbReference type="SAM" id="SignalP"/>
    </source>
</evidence>
<reference evidence="2 3" key="1">
    <citation type="journal article" date="2019" name="Environ. Microbiol.">
        <title>Species interactions and distinct microbial communities in high Arctic permafrost affected cryosols are associated with the CH4 and CO2 gas fluxes.</title>
        <authorList>
            <person name="Altshuler I."/>
            <person name="Hamel J."/>
            <person name="Turney S."/>
            <person name="Magnuson E."/>
            <person name="Levesque R."/>
            <person name="Greer C."/>
            <person name="Whyte L.G."/>
        </authorList>
    </citation>
    <scope>NUCLEOTIDE SEQUENCE [LARGE SCALE GENOMIC DNA]</scope>
    <source>
        <strain evidence="2 3">E4</strain>
    </source>
</reference>
<comment type="caution">
    <text evidence="2">The sequence shown here is derived from an EMBL/GenBank/DDBJ whole genome shotgun (WGS) entry which is preliminary data.</text>
</comment>
<dbReference type="EMBL" id="RCZD01000003">
    <property type="protein sequence ID" value="TPG63143.1"/>
    <property type="molecule type" value="Genomic_DNA"/>
</dbReference>
<dbReference type="RefSeq" id="WP_140470912.1">
    <property type="nucleotide sequence ID" value="NZ_RCZD01000003.1"/>
</dbReference>
<evidence type="ECO:0008006" key="4">
    <source>
        <dbReference type="Google" id="ProtNLM"/>
    </source>
</evidence>
<evidence type="ECO:0000313" key="3">
    <source>
        <dbReference type="Proteomes" id="UP000317663"/>
    </source>
</evidence>
<evidence type="ECO:0000313" key="2">
    <source>
        <dbReference type="EMBL" id="TPG63143.1"/>
    </source>
</evidence>
<keyword evidence="1" id="KW-0732">Signal</keyword>
<dbReference type="Proteomes" id="UP000317663">
    <property type="component" value="Unassembled WGS sequence"/>
</dbReference>
<feature type="signal peptide" evidence="1">
    <location>
        <begin position="1"/>
        <end position="19"/>
    </location>
</feature>
<sequence>MKRLIIAAVICATSASAFAFGSRDHWTTSYEQGTDQYVITGTGNSRLYISCTTEDNMFVQYTDAAGRQLSTLDPGGKLYGVVDRDNLMTINDSASPLGAAQLKLFWKRLREGQQVTISSAGMLTGKFTLKDADKVLPEIAKSNCHTGL</sequence>
<proteinExistence type="predicted"/>
<protein>
    <recommendedName>
        <fullName evidence="4">Lysozyme inhibitor</fullName>
    </recommendedName>
</protein>
<name>A0A502GQF0_9GAMM</name>
<keyword evidence="3" id="KW-1185">Reference proteome</keyword>
<feature type="chain" id="PRO_5021310362" description="Lysozyme inhibitor" evidence="1">
    <location>
        <begin position="20"/>
        <end position="148"/>
    </location>
</feature>
<dbReference type="OrthoDB" id="6458069at2"/>